<sequence length="67" mass="7787">MKWITVMSQESVSYPYLLNLMTQAPPVTEDEKLKIGLKMPLNSEKNSELKQHTITPRTWSLKILNNK</sequence>
<comment type="caution">
    <text evidence="1">The sequence shown here is derived from an EMBL/GenBank/DDBJ whole genome shotgun (WGS) entry which is preliminary data.</text>
</comment>
<evidence type="ECO:0000313" key="2">
    <source>
        <dbReference type="Proteomes" id="UP000887013"/>
    </source>
</evidence>
<name>A0A8X6IZP8_NEPPI</name>
<evidence type="ECO:0000313" key="1">
    <source>
        <dbReference type="EMBL" id="GFS67674.1"/>
    </source>
</evidence>
<dbReference type="AlphaFoldDB" id="A0A8X6IZP8"/>
<organism evidence="1 2">
    <name type="scientific">Nephila pilipes</name>
    <name type="common">Giant wood spider</name>
    <name type="synonym">Nephila maculata</name>
    <dbReference type="NCBI Taxonomy" id="299642"/>
    <lineage>
        <taxon>Eukaryota</taxon>
        <taxon>Metazoa</taxon>
        <taxon>Ecdysozoa</taxon>
        <taxon>Arthropoda</taxon>
        <taxon>Chelicerata</taxon>
        <taxon>Arachnida</taxon>
        <taxon>Araneae</taxon>
        <taxon>Araneomorphae</taxon>
        <taxon>Entelegynae</taxon>
        <taxon>Araneoidea</taxon>
        <taxon>Nephilidae</taxon>
        <taxon>Nephila</taxon>
    </lineage>
</organism>
<gene>
    <name evidence="1" type="ORF">NPIL_108301</name>
</gene>
<dbReference type="EMBL" id="BMAW01048754">
    <property type="protein sequence ID" value="GFS67674.1"/>
    <property type="molecule type" value="Genomic_DNA"/>
</dbReference>
<reference evidence="1" key="1">
    <citation type="submission" date="2020-08" db="EMBL/GenBank/DDBJ databases">
        <title>Multicomponent nature underlies the extraordinary mechanical properties of spider dragline silk.</title>
        <authorList>
            <person name="Kono N."/>
            <person name="Nakamura H."/>
            <person name="Mori M."/>
            <person name="Yoshida Y."/>
            <person name="Ohtoshi R."/>
            <person name="Malay A.D."/>
            <person name="Moran D.A.P."/>
            <person name="Tomita M."/>
            <person name="Numata K."/>
            <person name="Arakawa K."/>
        </authorList>
    </citation>
    <scope>NUCLEOTIDE SEQUENCE</scope>
</reference>
<dbReference type="Proteomes" id="UP000887013">
    <property type="component" value="Unassembled WGS sequence"/>
</dbReference>
<protein>
    <submittedName>
        <fullName evidence="1">Uncharacterized protein</fullName>
    </submittedName>
</protein>
<proteinExistence type="predicted"/>
<keyword evidence="2" id="KW-1185">Reference proteome</keyword>
<feature type="non-terminal residue" evidence="1">
    <location>
        <position position="67"/>
    </location>
</feature>
<accession>A0A8X6IZP8</accession>